<dbReference type="SFLD" id="SFLDG01135">
    <property type="entry name" value="C1.5.6:_HAD__Beta-PGM__Phospha"/>
    <property type="match status" value="1"/>
</dbReference>
<dbReference type="SFLD" id="SFLDS00003">
    <property type="entry name" value="Haloacid_Dehalogenase"/>
    <property type="match status" value="1"/>
</dbReference>
<sequence>MTDCIIFDFDGTLADTAAGILATVKETFRRLGFQGADDERIRPTIGLVLEQSLQQIGDLSDAQTRDAARLYREIFPEYGEVNSSLFPGVPETLGELHARGYRMAIATSRGRESLEAIMAPYGVGGYFEEMVTATDRLAPKPAPDMVLTLLARMNQPAGSTLVVGDTVYDMLMGSGAGCRTCGVTYGNQKETQLRTASPDHLIGSFAELLKLV</sequence>
<dbReference type="PANTHER" id="PTHR43434:SF24">
    <property type="entry name" value="HYDROLASE-RELATED"/>
    <property type="match status" value="1"/>
</dbReference>
<evidence type="ECO:0000313" key="1">
    <source>
        <dbReference type="EMBL" id="MBO8480269.1"/>
    </source>
</evidence>
<dbReference type="Gene3D" id="1.10.150.240">
    <property type="entry name" value="Putative phosphatase, domain 2"/>
    <property type="match status" value="1"/>
</dbReference>
<dbReference type="InterPro" id="IPR036412">
    <property type="entry name" value="HAD-like_sf"/>
</dbReference>
<dbReference type="Pfam" id="PF13419">
    <property type="entry name" value="HAD_2"/>
    <property type="match status" value="1"/>
</dbReference>
<dbReference type="GO" id="GO:0006281">
    <property type="term" value="P:DNA repair"/>
    <property type="evidence" value="ECO:0007669"/>
    <property type="project" value="TreeGrafter"/>
</dbReference>
<organism evidence="1 2">
    <name type="scientific">Candidatus Cryptobacteroides avistercoris</name>
    <dbReference type="NCBI Taxonomy" id="2840758"/>
    <lineage>
        <taxon>Bacteria</taxon>
        <taxon>Pseudomonadati</taxon>
        <taxon>Bacteroidota</taxon>
        <taxon>Bacteroidia</taxon>
        <taxon>Bacteroidales</taxon>
        <taxon>Candidatus Cryptobacteroides</taxon>
    </lineage>
</organism>
<accession>A0A9D9IWN5</accession>
<reference evidence="1" key="2">
    <citation type="journal article" date="2021" name="PeerJ">
        <title>Extensive microbial diversity within the chicken gut microbiome revealed by metagenomics and culture.</title>
        <authorList>
            <person name="Gilroy R."/>
            <person name="Ravi A."/>
            <person name="Getino M."/>
            <person name="Pursley I."/>
            <person name="Horton D.L."/>
            <person name="Alikhan N.F."/>
            <person name="Baker D."/>
            <person name="Gharbi K."/>
            <person name="Hall N."/>
            <person name="Watson M."/>
            <person name="Adriaenssens E.M."/>
            <person name="Foster-Nyarko E."/>
            <person name="Jarju S."/>
            <person name="Secka A."/>
            <person name="Antonio M."/>
            <person name="Oren A."/>
            <person name="Chaudhuri R.R."/>
            <person name="La Ragione R."/>
            <person name="Hildebrand F."/>
            <person name="Pallen M.J."/>
        </authorList>
    </citation>
    <scope>NUCLEOTIDE SEQUENCE</scope>
    <source>
        <strain evidence="1">B3-1481</strain>
    </source>
</reference>
<proteinExistence type="predicted"/>
<dbReference type="GO" id="GO:0008967">
    <property type="term" value="F:phosphoglycolate phosphatase activity"/>
    <property type="evidence" value="ECO:0007669"/>
    <property type="project" value="TreeGrafter"/>
</dbReference>
<dbReference type="GO" id="GO:0005829">
    <property type="term" value="C:cytosol"/>
    <property type="evidence" value="ECO:0007669"/>
    <property type="project" value="TreeGrafter"/>
</dbReference>
<dbReference type="NCBIfam" id="TIGR01549">
    <property type="entry name" value="HAD-SF-IA-v1"/>
    <property type="match status" value="1"/>
</dbReference>
<dbReference type="AlphaFoldDB" id="A0A9D9IWN5"/>
<dbReference type="PANTHER" id="PTHR43434">
    <property type="entry name" value="PHOSPHOGLYCOLATE PHOSPHATASE"/>
    <property type="match status" value="1"/>
</dbReference>
<evidence type="ECO:0000313" key="2">
    <source>
        <dbReference type="Proteomes" id="UP000823769"/>
    </source>
</evidence>
<keyword evidence="1" id="KW-0378">Hydrolase</keyword>
<gene>
    <name evidence="1" type="ORF">IAB76_04060</name>
</gene>
<dbReference type="InterPro" id="IPR050155">
    <property type="entry name" value="HAD-like_hydrolase_sf"/>
</dbReference>
<dbReference type="InterPro" id="IPR023198">
    <property type="entry name" value="PGP-like_dom2"/>
</dbReference>
<dbReference type="Gene3D" id="3.40.50.1000">
    <property type="entry name" value="HAD superfamily/HAD-like"/>
    <property type="match status" value="1"/>
</dbReference>
<dbReference type="InterPro" id="IPR006439">
    <property type="entry name" value="HAD-SF_hydro_IA"/>
</dbReference>
<dbReference type="SUPFAM" id="SSF56784">
    <property type="entry name" value="HAD-like"/>
    <property type="match status" value="1"/>
</dbReference>
<reference evidence="1" key="1">
    <citation type="submission" date="2020-10" db="EMBL/GenBank/DDBJ databases">
        <authorList>
            <person name="Gilroy R."/>
        </authorList>
    </citation>
    <scope>NUCLEOTIDE SEQUENCE</scope>
    <source>
        <strain evidence="1">B3-1481</strain>
    </source>
</reference>
<dbReference type="EMBL" id="JADILW010000062">
    <property type="protein sequence ID" value="MBO8480269.1"/>
    <property type="molecule type" value="Genomic_DNA"/>
</dbReference>
<protein>
    <submittedName>
        <fullName evidence="1">HAD family hydrolase</fullName>
    </submittedName>
</protein>
<comment type="caution">
    <text evidence="1">The sequence shown here is derived from an EMBL/GenBank/DDBJ whole genome shotgun (WGS) entry which is preliminary data.</text>
</comment>
<dbReference type="SFLD" id="SFLDG01129">
    <property type="entry name" value="C1.5:_HAD__Beta-PGM__Phosphata"/>
    <property type="match status" value="1"/>
</dbReference>
<dbReference type="InterPro" id="IPR023214">
    <property type="entry name" value="HAD_sf"/>
</dbReference>
<dbReference type="InterPro" id="IPR041492">
    <property type="entry name" value="HAD_2"/>
</dbReference>
<name>A0A9D9IWN5_9BACT</name>
<dbReference type="Proteomes" id="UP000823769">
    <property type="component" value="Unassembled WGS sequence"/>
</dbReference>